<accession>A0AAV7MIQ2</accession>
<reference evidence="1" key="1">
    <citation type="journal article" date="2022" name="bioRxiv">
        <title>Sequencing and chromosome-scale assembly of the giantPleurodeles waltlgenome.</title>
        <authorList>
            <person name="Brown T."/>
            <person name="Elewa A."/>
            <person name="Iarovenko S."/>
            <person name="Subramanian E."/>
            <person name="Araus A.J."/>
            <person name="Petzold A."/>
            <person name="Susuki M."/>
            <person name="Suzuki K.-i.T."/>
            <person name="Hayashi T."/>
            <person name="Toyoda A."/>
            <person name="Oliveira C."/>
            <person name="Osipova E."/>
            <person name="Leigh N.D."/>
            <person name="Simon A."/>
            <person name="Yun M.H."/>
        </authorList>
    </citation>
    <scope>NUCLEOTIDE SEQUENCE</scope>
    <source>
        <strain evidence="1">20211129_DDA</strain>
        <tissue evidence="1">Liver</tissue>
    </source>
</reference>
<gene>
    <name evidence="1" type="ORF">NDU88_000798</name>
</gene>
<dbReference type="Proteomes" id="UP001066276">
    <property type="component" value="Chromosome 9"/>
</dbReference>
<organism evidence="1 2">
    <name type="scientific">Pleurodeles waltl</name>
    <name type="common">Iberian ribbed newt</name>
    <dbReference type="NCBI Taxonomy" id="8319"/>
    <lineage>
        <taxon>Eukaryota</taxon>
        <taxon>Metazoa</taxon>
        <taxon>Chordata</taxon>
        <taxon>Craniata</taxon>
        <taxon>Vertebrata</taxon>
        <taxon>Euteleostomi</taxon>
        <taxon>Amphibia</taxon>
        <taxon>Batrachia</taxon>
        <taxon>Caudata</taxon>
        <taxon>Salamandroidea</taxon>
        <taxon>Salamandridae</taxon>
        <taxon>Pleurodelinae</taxon>
        <taxon>Pleurodeles</taxon>
    </lineage>
</organism>
<keyword evidence="2" id="KW-1185">Reference proteome</keyword>
<evidence type="ECO:0000313" key="1">
    <source>
        <dbReference type="EMBL" id="KAJ1103373.1"/>
    </source>
</evidence>
<dbReference type="AlphaFoldDB" id="A0AAV7MIQ2"/>
<name>A0AAV7MIQ2_PLEWA</name>
<evidence type="ECO:0000313" key="2">
    <source>
        <dbReference type="Proteomes" id="UP001066276"/>
    </source>
</evidence>
<protein>
    <recommendedName>
        <fullName evidence="3">Secreted protein</fullName>
    </recommendedName>
</protein>
<proteinExistence type="predicted"/>
<evidence type="ECO:0008006" key="3">
    <source>
        <dbReference type="Google" id="ProtNLM"/>
    </source>
</evidence>
<comment type="caution">
    <text evidence="1">The sequence shown here is derived from an EMBL/GenBank/DDBJ whole genome shotgun (WGS) entry which is preliminary data.</text>
</comment>
<dbReference type="EMBL" id="JANPWB010000013">
    <property type="protein sequence ID" value="KAJ1103373.1"/>
    <property type="molecule type" value="Genomic_DNA"/>
</dbReference>
<sequence>MSRLSRTGRGWLLSEVRGVRLLFVASAASAPCAVRGQMRTDAPGTRTGAPRERPWARITVPWETPWHRSWCLGEALAQIMVPGRGHGRASLCLVKALGADSGAQGEALGADHSAMGEDLAQIMVPRRGPGADQGALGEALGPDHGALVDALTDHGALGEAQTRSWCPGRDHRPRSWCPCRCSDTDHGALERPWGQIMVPGRGHGHRL</sequence>